<dbReference type="PROSITE" id="PS51012">
    <property type="entry name" value="ABC_TM2"/>
    <property type="match status" value="1"/>
</dbReference>
<evidence type="ECO:0000256" key="5">
    <source>
        <dbReference type="ARBA" id="ARBA00023136"/>
    </source>
</evidence>
<keyword evidence="6" id="KW-0813">Transport</keyword>
<dbReference type="Proteomes" id="UP000076643">
    <property type="component" value="Unassembled WGS sequence"/>
</dbReference>
<dbReference type="Pfam" id="PF01061">
    <property type="entry name" value="ABC2_membrane"/>
    <property type="match status" value="1"/>
</dbReference>
<comment type="subcellular location">
    <subcellularLocation>
        <location evidence="6">Cell inner membrane</location>
        <topology evidence="6">Multi-pass membrane protein</topology>
    </subcellularLocation>
    <subcellularLocation>
        <location evidence="1">Membrane</location>
        <topology evidence="1">Multi-pass membrane protein</topology>
    </subcellularLocation>
</comment>
<dbReference type="GO" id="GO:0140359">
    <property type="term" value="F:ABC-type transporter activity"/>
    <property type="evidence" value="ECO:0007669"/>
    <property type="project" value="InterPro"/>
</dbReference>
<evidence type="ECO:0000256" key="1">
    <source>
        <dbReference type="ARBA" id="ARBA00004141"/>
    </source>
</evidence>
<dbReference type="InterPro" id="IPR013525">
    <property type="entry name" value="ABC2_TM"/>
</dbReference>
<evidence type="ECO:0000256" key="2">
    <source>
        <dbReference type="ARBA" id="ARBA00007783"/>
    </source>
</evidence>
<sequence>MKSTVYTLFLETKLDLLSALRTPSFAVPALAFPVLLYLFFGIFMVQDRPQDSVEISTYTMVNYMVFGLMAPSLFNFGAHIAQERESGWLELKLISPMPATYYLFAKCLSAVTFTLSISMLLFLFAGSLGNVKLELFQWVLLLLLAVVGTVPFCLLGLILGLKYSAKAASAITNLVFLPMAMLSGLWLPIFLMPTFMQQFAWVLPSYHLSQLGLASVGLGQGYSALFHLFALFLMSTIFLFTAVALYKKRGVS</sequence>
<feature type="transmembrane region" description="Helical" evidence="6">
    <location>
        <begin position="57"/>
        <end position="81"/>
    </location>
</feature>
<evidence type="ECO:0000259" key="7">
    <source>
        <dbReference type="PROSITE" id="PS51012"/>
    </source>
</evidence>
<dbReference type="InterPro" id="IPR047817">
    <property type="entry name" value="ABC2_TM_bact-type"/>
</dbReference>
<name>A0A166VUH4_9GAMM</name>
<gene>
    <name evidence="8" type="ORF">N475_19690</name>
</gene>
<protein>
    <recommendedName>
        <fullName evidence="6">Transport permease protein</fullName>
    </recommendedName>
</protein>
<evidence type="ECO:0000313" key="9">
    <source>
        <dbReference type="Proteomes" id="UP000076643"/>
    </source>
</evidence>
<comment type="caution">
    <text evidence="8">The sequence shown here is derived from an EMBL/GenBank/DDBJ whole genome shotgun (WGS) entry which is preliminary data.</text>
</comment>
<evidence type="ECO:0000256" key="6">
    <source>
        <dbReference type="RuleBase" id="RU361157"/>
    </source>
</evidence>
<feature type="transmembrane region" description="Helical" evidence="6">
    <location>
        <begin position="224"/>
        <end position="246"/>
    </location>
</feature>
<dbReference type="EMBL" id="AUYB01000121">
    <property type="protein sequence ID" value="KZN33795.1"/>
    <property type="molecule type" value="Genomic_DNA"/>
</dbReference>
<keyword evidence="9" id="KW-1185">Reference proteome</keyword>
<proteinExistence type="inferred from homology"/>
<feature type="transmembrane region" description="Helical" evidence="6">
    <location>
        <begin position="167"/>
        <end position="187"/>
    </location>
</feature>
<dbReference type="PATRIC" id="fig|1365250.3.peg.3640"/>
<accession>A0A166VUH4</accession>
<keyword evidence="6" id="KW-1003">Cell membrane</keyword>
<reference evidence="8 9" key="1">
    <citation type="submission" date="2013-07" db="EMBL/GenBank/DDBJ databases">
        <title>Comparative Genomic and Metabolomic Analysis of Twelve Strains of Pseudoalteromonas luteoviolacea.</title>
        <authorList>
            <person name="Vynne N.G."/>
            <person name="Mansson M."/>
            <person name="Gram L."/>
        </authorList>
    </citation>
    <scope>NUCLEOTIDE SEQUENCE [LARGE SCALE GENOMIC DNA]</scope>
    <source>
        <strain evidence="8 9">DSM 6061</strain>
    </source>
</reference>
<dbReference type="AlphaFoldDB" id="A0A166VUH4"/>
<dbReference type="PANTHER" id="PTHR43229">
    <property type="entry name" value="NODULATION PROTEIN J"/>
    <property type="match status" value="1"/>
</dbReference>
<feature type="domain" description="ABC transmembrane type-2" evidence="7">
    <location>
        <begin position="24"/>
        <end position="249"/>
    </location>
</feature>
<evidence type="ECO:0000256" key="3">
    <source>
        <dbReference type="ARBA" id="ARBA00022692"/>
    </source>
</evidence>
<dbReference type="InterPro" id="IPR051784">
    <property type="entry name" value="Nod_factor_ABC_transporter"/>
</dbReference>
<comment type="similarity">
    <text evidence="2 6">Belongs to the ABC-2 integral membrane protein family.</text>
</comment>
<dbReference type="GO" id="GO:0043190">
    <property type="term" value="C:ATP-binding cassette (ABC) transporter complex"/>
    <property type="evidence" value="ECO:0007669"/>
    <property type="project" value="InterPro"/>
</dbReference>
<keyword evidence="3 6" id="KW-0812">Transmembrane</keyword>
<feature type="transmembrane region" description="Helical" evidence="6">
    <location>
        <begin position="101"/>
        <end position="126"/>
    </location>
</feature>
<keyword evidence="4 6" id="KW-1133">Transmembrane helix</keyword>
<feature type="transmembrane region" description="Helical" evidence="6">
    <location>
        <begin position="25"/>
        <end position="45"/>
    </location>
</feature>
<keyword evidence="5 6" id="KW-0472">Membrane</keyword>
<dbReference type="InterPro" id="IPR000412">
    <property type="entry name" value="ABC_2_transport"/>
</dbReference>
<organism evidence="8 9">
    <name type="scientific">Pseudoalteromonas luteoviolacea DSM 6061</name>
    <dbReference type="NCBI Taxonomy" id="1365250"/>
    <lineage>
        <taxon>Bacteria</taxon>
        <taxon>Pseudomonadati</taxon>
        <taxon>Pseudomonadota</taxon>
        <taxon>Gammaproteobacteria</taxon>
        <taxon>Alteromonadales</taxon>
        <taxon>Pseudoalteromonadaceae</taxon>
        <taxon>Pseudoalteromonas</taxon>
    </lineage>
</organism>
<dbReference type="PANTHER" id="PTHR43229:SF3">
    <property type="entry name" value="ABC-TYPE MULTIDRUG TRANSPORT SYSTEM, PERMEASE COMPONENT"/>
    <property type="match status" value="1"/>
</dbReference>
<evidence type="ECO:0000256" key="4">
    <source>
        <dbReference type="ARBA" id="ARBA00022989"/>
    </source>
</evidence>
<dbReference type="PIRSF" id="PIRSF006648">
    <property type="entry name" value="DrrB"/>
    <property type="match status" value="1"/>
</dbReference>
<feature type="transmembrane region" description="Helical" evidence="6">
    <location>
        <begin position="138"/>
        <end position="161"/>
    </location>
</feature>
<evidence type="ECO:0000313" key="8">
    <source>
        <dbReference type="EMBL" id="KZN33795.1"/>
    </source>
</evidence>